<evidence type="ECO:0000313" key="6">
    <source>
        <dbReference type="Proteomes" id="UP000006039"/>
    </source>
</evidence>
<protein>
    <recommendedName>
        <fullName evidence="3">Erythromycin biosynthesis protein CIII-like C-terminal domain-containing protein</fullName>
    </recommendedName>
</protein>
<keyword evidence="6" id="KW-1185">Reference proteome</keyword>
<gene>
    <name evidence="5" type="primary">20344227</name>
    <name evidence="4" type="ORF">GGTG_03769</name>
</gene>
<dbReference type="InterPro" id="IPR050271">
    <property type="entry name" value="UDP-glycosyltransferase"/>
</dbReference>
<evidence type="ECO:0000256" key="2">
    <source>
        <dbReference type="ARBA" id="ARBA00022679"/>
    </source>
</evidence>
<feature type="domain" description="Erythromycin biosynthesis protein CIII-like C-terminal" evidence="3">
    <location>
        <begin position="369"/>
        <end position="475"/>
    </location>
</feature>
<name>J3NR64_GAET3</name>
<dbReference type="VEuPathDB" id="FungiDB:GGTG_03769"/>
<dbReference type="STRING" id="644352.J3NR64"/>
<evidence type="ECO:0000313" key="4">
    <source>
        <dbReference type="EMBL" id="EJT78670.1"/>
    </source>
</evidence>
<evidence type="ECO:0000313" key="5">
    <source>
        <dbReference type="EnsemblFungi" id="EJT78670"/>
    </source>
</evidence>
<dbReference type="InterPro" id="IPR002213">
    <property type="entry name" value="UDP_glucos_trans"/>
</dbReference>
<dbReference type="OrthoDB" id="5835829at2759"/>
<evidence type="ECO:0000259" key="3">
    <source>
        <dbReference type="Pfam" id="PF06722"/>
    </source>
</evidence>
<keyword evidence="2" id="KW-0808">Transferase</keyword>
<dbReference type="EnsemblFungi" id="EJT78670">
    <property type="protein sequence ID" value="EJT78670"/>
    <property type="gene ID" value="GGTG_03769"/>
</dbReference>
<dbReference type="GO" id="GO:0016758">
    <property type="term" value="F:hexosyltransferase activity"/>
    <property type="evidence" value="ECO:0007669"/>
    <property type="project" value="UniProtKB-ARBA"/>
</dbReference>
<reference evidence="6" key="1">
    <citation type="submission" date="2010-07" db="EMBL/GenBank/DDBJ databases">
        <title>The genome sequence of Gaeumannomyces graminis var. tritici strain R3-111a-1.</title>
        <authorList>
            <consortium name="The Broad Institute Genome Sequencing Platform"/>
            <person name="Ma L.-J."/>
            <person name="Dead R."/>
            <person name="Young S."/>
            <person name="Zeng Q."/>
            <person name="Koehrsen M."/>
            <person name="Alvarado L."/>
            <person name="Berlin A."/>
            <person name="Chapman S.B."/>
            <person name="Chen Z."/>
            <person name="Freedman E."/>
            <person name="Gellesch M."/>
            <person name="Goldberg J."/>
            <person name="Griggs A."/>
            <person name="Gujja S."/>
            <person name="Heilman E.R."/>
            <person name="Heiman D."/>
            <person name="Hepburn T."/>
            <person name="Howarth C."/>
            <person name="Jen D."/>
            <person name="Larson L."/>
            <person name="Mehta T."/>
            <person name="Neiman D."/>
            <person name="Pearson M."/>
            <person name="Roberts A."/>
            <person name="Saif S."/>
            <person name="Shea T."/>
            <person name="Shenoy N."/>
            <person name="Sisk P."/>
            <person name="Stolte C."/>
            <person name="Sykes S."/>
            <person name="Walk T."/>
            <person name="White J."/>
            <person name="Yandava C."/>
            <person name="Haas B."/>
            <person name="Nusbaum C."/>
            <person name="Birren B."/>
        </authorList>
    </citation>
    <scope>NUCLEOTIDE SEQUENCE [LARGE SCALE GENOMIC DNA]</scope>
    <source>
        <strain evidence="6">R3-111a-1</strain>
    </source>
</reference>
<dbReference type="Pfam" id="PF06722">
    <property type="entry name" value="EryCIII-like_C"/>
    <property type="match status" value="1"/>
</dbReference>
<accession>J3NR64</accession>
<sequence length="498" mass="53791">MAAPPKKILFLSNAEFGELTVVLATCDALMHAAPAVQLHVATYGGQPERAVAATSDYARRTSPAAAPIVFHQVSGPSYVDEIFRRFGSIPPSFGLPPSFWNTLKFIGDMPYALLPWGPDEFVVSLDSCLRIIDEVKPDLIGVNSLFAPGLTAARHVGAHFIVLAPGSIKDYALSKQPRGGAFWKYPIAGTAFACPVPWHQKPMNVCFMIFIVYILVTNKHLKSTASAIKAKNNAELVTIGSLAFGSSDCKLLVSGSAELDFPMMVPDFLVPCGPIVRPVPSVADVDPDLDAWLASGPVVYISLGTHALTTEDLAVEMAKAVRVLLDSAESSEVKSDLRVLWKLKKKGSYNANSPGSKVHAILGKEMASDRIRIVDWVTAEPMAILQSGHVVCSVNHGGANSFYESVTTGTPQVVLPQWADCYEYAYRAEMLGIGRWGSKSMKPQWSAEELGPTLIEVVIGKRRDAYRRTAQRLSERFGVSAGRAKAAKIILESMGSST</sequence>
<proteinExistence type="predicted"/>
<dbReference type="AlphaFoldDB" id="J3NR64"/>
<dbReference type="HOGENOM" id="CLU_031484_0_0_1"/>
<dbReference type="InterPro" id="IPR010610">
    <property type="entry name" value="EryCIII-like_C"/>
</dbReference>
<reference evidence="5" key="4">
    <citation type="journal article" date="2015" name="G3 (Bethesda)">
        <title>Genome sequences of three phytopathogenic species of the Magnaporthaceae family of fungi.</title>
        <authorList>
            <person name="Okagaki L.H."/>
            <person name="Nunes C.C."/>
            <person name="Sailsbery J."/>
            <person name="Clay B."/>
            <person name="Brown D."/>
            <person name="John T."/>
            <person name="Oh Y."/>
            <person name="Young N."/>
            <person name="Fitzgerald M."/>
            <person name="Haas B.J."/>
            <person name="Zeng Q."/>
            <person name="Young S."/>
            <person name="Adiconis X."/>
            <person name="Fan L."/>
            <person name="Levin J.Z."/>
            <person name="Mitchell T.K."/>
            <person name="Okubara P.A."/>
            <person name="Farman M.L."/>
            <person name="Kohn L.M."/>
            <person name="Birren B."/>
            <person name="Ma L.-J."/>
            <person name="Dean R.A."/>
        </authorList>
    </citation>
    <scope>NUCLEOTIDE SEQUENCE</scope>
    <source>
        <strain evidence="5">R3-111a-1</strain>
    </source>
</reference>
<dbReference type="PANTHER" id="PTHR48043:SF145">
    <property type="entry name" value="FI06409P-RELATED"/>
    <property type="match status" value="1"/>
</dbReference>
<dbReference type="eggNOG" id="KOG1192">
    <property type="taxonomic scope" value="Eukaryota"/>
</dbReference>
<dbReference type="EMBL" id="GL385396">
    <property type="protein sequence ID" value="EJT78670.1"/>
    <property type="molecule type" value="Genomic_DNA"/>
</dbReference>
<dbReference type="PANTHER" id="PTHR48043">
    <property type="entry name" value="EG:EG0003.4 PROTEIN-RELATED"/>
    <property type="match status" value="1"/>
</dbReference>
<dbReference type="CDD" id="cd03784">
    <property type="entry name" value="GT1_Gtf-like"/>
    <property type="match status" value="1"/>
</dbReference>
<reference evidence="4" key="3">
    <citation type="submission" date="2010-09" db="EMBL/GenBank/DDBJ databases">
        <title>Annotation of Gaeumannomyces graminis var. tritici R3-111a-1.</title>
        <authorList>
            <consortium name="The Broad Institute Genome Sequencing Platform"/>
            <person name="Ma L.-J."/>
            <person name="Dead R."/>
            <person name="Young S.K."/>
            <person name="Zeng Q."/>
            <person name="Gargeya S."/>
            <person name="Fitzgerald M."/>
            <person name="Haas B."/>
            <person name="Abouelleil A."/>
            <person name="Alvarado L."/>
            <person name="Arachchi H.M."/>
            <person name="Berlin A."/>
            <person name="Brown A."/>
            <person name="Chapman S.B."/>
            <person name="Chen Z."/>
            <person name="Dunbar C."/>
            <person name="Freedman E."/>
            <person name="Gearin G."/>
            <person name="Gellesch M."/>
            <person name="Goldberg J."/>
            <person name="Griggs A."/>
            <person name="Gujja S."/>
            <person name="Heiman D."/>
            <person name="Howarth C."/>
            <person name="Larson L."/>
            <person name="Lui A."/>
            <person name="MacDonald P.J.P."/>
            <person name="Mehta T."/>
            <person name="Montmayeur A."/>
            <person name="Murphy C."/>
            <person name="Neiman D."/>
            <person name="Pearson M."/>
            <person name="Priest M."/>
            <person name="Roberts A."/>
            <person name="Saif S."/>
            <person name="Shea T."/>
            <person name="Shenoy N."/>
            <person name="Sisk P."/>
            <person name="Stolte C."/>
            <person name="Sykes S."/>
            <person name="Yandava C."/>
            <person name="Wortman J."/>
            <person name="Nusbaum C."/>
            <person name="Birren B."/>
        </authorList>
    </citation>
    <scope>NUCLEOTIDE SEQUENCE</scope>
    <source>
        <strain evidence="4">R3-111a-1</strain>
    </source>
</reference>
<reference evidence="4" key="2">
    <citation type="submission" date="2010-07" db="EMBL/GenBank/DDBJ databases">
        <authorList>
            <consortium name="The Broad Institute Genome Sequencing Platform"/>
            <consortium name="Broad Institute Genome Sequencing Center for Infectious Disease"/>
            <person name="Ma L.-J."/>
            <person name="Dead R."/>
            <person name="Young S."/>
            <person name="Zeng Q."/>
            <person name="Koehrsen M."/>
            <person name="Alvarado L."/>
            <person name="Berlin A."/>
            <person name="Chapman S.B."/>
            <person name="Chen Z."/>
            <person name="Freedman E."/>
            <person name="Gellesch M."/>
            <person name="Goldberg J."/>
            <person name="Griggs A."/>
            <person name="Gujja S."/>
            <person name="Heilman E.R."/>
            <person name="Heiman D."/>
            <person name="Hepburn T."/>
            <person name="Howarth C."/>
            <person name="Jen D."/>
            <person name="Larson L."/>
            <person name="Mehta T."/>
            <person name="Neiman D."/>
            <person name="Pearson M."/>
            <person name="Roberts A."/>
            <person name="Saif S."/>
            <person name="Shea T."/>
            <person name="Shenoy N."/>
            <person name="Sisk P."/>
            <person name="Stolte C."/>
            <person name="Sykes S."/>
            <person name="Walk T."/>
            <person name="White J."/>
            <person name="Yandava C."/>
            <person name="Haas B."/>
            <person name="Nusbaum C."/>
            <person name="Birren B."/>
        </authorList>
    </citation>
    <scope>NUCLEOTIDE SEQUENCE</scope>
    <source>
        <strain evidence="4">R3-111a-1</strain>
    </source>
</reference>
<dbReference type="SUPFAM" id="SSF53756">
    <property type="entry name" value="UDP-Glycosyltransferase/glycogen phosphorylase"/>
    <property type="match status" value="1"/>
</dbReference>
<dbReference type="GeneID" id="20344227"/>
<keyword evidence="1" id="KW-0328">Glycosyltransferase</keyword>
<dbReference type="GO" id="GO:0008194">
    <property type="term" value="F:UDP-glycosyltransferase activity"/>
    <property type="evidence" value="ECO:0007669"/>
    <property type="project" value="InterPro"/>
</dbReference>
<organism evidence="4">
    <name type="scientific">Gaeumannomyces tritici (strain R3-111a-1)</name>
    <name type="common">Wheat and barley take-all root rot fungus</name>
    <name type="synonym">Gaeumannomyces graminis var. tritici</name>
    <dbReference type="NCBI Taxonomy" id="644352"/>
    <lineage>
        <taxon>Eukaryota</taxon>
        <taxon>Fungi</taxon>
        <taxon>Dikarya</taxon>
        <taxon>Ascomycota</taxon>
        <taxon>Pezizomycotina</taxon>
        <taxon>Sordariomycetes</taxon>
        <taxon>Sordariomycetidae</taxon>
        <taxon>Magnaporthales</taxon>
        <taxon>Magnaporthaceae</taxon>
        <taxon>Gaeumannomyces</taxon>
    </lineage>
</organism>
<evidence type="ECO:0000256" key="1">
    <source>
        <dbReference type="ARBA" id="ARBA00022676"/>
    </source>
</evidence>
<dbReference type="Proteomes" id="UP000006039">
    <property type="component" value="Unassembled WGS sequence"/>
</dbReference>
<reference evidence="5" key="5">
    <citation type="submission" date="2018-04" db="UniProtKB">
        <authorList>
            <consortium name="EnsemblFungi"/>
        </authorList>
    </citation>
    <scope>IDENTIFICATION</scope>
    <source>
        <strain evidence="5">R3-111a-1</strain>
    </source>
</reference>
<dbReference type="RefSeq" id="XP_009219815.1">
    <property type="nucleotide sequence ID" value="XM_009221551.1"/>
</dbReference>
<dbReference type="Gene3D" id="3.40.50.2000">
    <property type="entry name" value="Glycogen Phosphorylase B"/>
    <property type="match status" value="1"/>
</dbReference>